<dbReference type="EMBL" id="BMNN01000006">
    <property type="protein sequence ID" value="GGJ06316.1"/>
    <property type="molecule type" value="Genomic_DNA"/>
</dbReference>
<evidence type="ECO:0000313" key="1">
    <source>
        <dbReference type="EMBL" id="GGJ06316.1"/>
    </source>
</evidence>
<organism evidence="1 2">
    <name type="scientific">Halopseudomonas pertucinogena</name>
    <dbReference type="NCBI Taxonomy" id="86175"/>
    <lineage>
        <taxon>Bacteria</taxon>
        <taxon>Pseudomonadati</taxon>
        <taxon>Pseudomonadota</taxon>
        <taxon>Gammaproteobacteria</taxon>
        <taxon>Pseudomonadales</taxon>
        <taxon>Pseudomonadaceae</taxon>
        <taxon>Halopseudomonas</taxon>
    </lineage>
</organism>
<protein>
    <submittedName>
        <fullName evidence="1">Uncharacterized protein</fullName>
    </submittedName>
</protein>
<accession>A0ABQ2CRN9</accession>
<proteinExistence type="predicted"/>
<comment type="caution">
    <text evidence="1">The sequence shown here is derived from an EMBL/GenBank/DDBJ whole genome shotgun (WGS) entry which is preliminary data.</text>
</comment>
<name>A0ABQ2CRN9_9GAMM</name>
<sequence length="119" mass="13969">MDEYSVFNSPITFQEMLDFLDYTQRSNKCPTCGQEDRDWRFHLDPGSPDIGDSESGDMRKRWMAVFHMPIVGIQTHQITDKYLPVVAIECDQCSHMEFLNVFAIERYRRAKPEGTKNEQ</sequence>
<evidence type="ECO:0000313" key="2">
    <source>
        <dbReference type="Proteomes" id="UP000633263"/>
    </source>
</evidence>
<keyword evidence="2" id="KW-1185">Reference proteome</keyword>
<reference evidence="2" key="1">
    <citation type="journal article" date="2019" name="Int. J. Syst. Evol. Microbiol.">
        <title>The Global Catalogue of Microorganisms (GCM) 10K type strain sequencing project: providing services to taxonomists for standard genome sequencing and annotation.</title>
        <authorList>
            <consortium name="The Broad Institute Genomics Platform"/>
            <consortium name="The Broad Institute Genome Sequencing Center for Infectious Disease"/>
            <person name="Wu L."/>
            <person name="Ma J."/>
        </authorList>
    </citation>
    <scope>NUCLEOTIDE SEQUENCE [LARGE SCALE GENOMIC DNA]</scope>
    <source>
        <strain evidence="2">JCM 11590</strain>
    </source>
</reference>
<gene>
    <name evidence="1" type="ORF">GCM10009083_24120</name>
</gene>
<dbReference type="Proteomes" id="UP000633263">
    <property type="component" value="Unassembled WGS sequence"/>
</dbReference>